<reference evidence="4 5" key="1">
    <citation type="journal article" date="2016" name="Nat. Commun.">
        <title>Thousands of microbial genomes shed light on interconnected biogeochemical processes in an aquifer system.</title>
        <authorList>
            <person name="Anantharaman K."/>
            <person name="Brown C.T."/>
            <person name="Hug L.A."/>
            <person name="Sharon I."/>
            <person name="Castelle C.J."/>
            <person name="Probst A.J."/>
            <person name="Thomas B.C."/>
            <person name="Singh A."/>
            <person name="Wilkins M.J."/>
            <person name="Karaoz U."/>
            <person name="Brodie E.L."/>
            <person name="Williams K.H."/>
            <person name="Hubbard S.S."/>
            <person name="Banfield J.F."/>
        </authorList>
    </citation>
    <scope>NUCLEOTIDE SEQUENCE [LARGE SCALE GENOMIC DNA]</scope>
</reference>
<proteinExistence type="predicted"/>
<evidence type="ECO:0000259" key="3">
    <source>
        <dbReference type="Pfam" id="PF08719"/>
    </source>
</evidence>
<comment type="catalytic activity">
    <reaction evidence="1">
        <text>5-amino-6-(5-phospho-D-ribosylamino)uracil + H2O = 5,6-diaminouracil + D-ribose 5-phosphate</text>
        <dbReference type="Rhea" id="RHEA:55020"/>
        <dbReference type="ChEBI" id="CHEBI:15377"/>
        <dbReference type="ChEBI" id="CHEBI:46252"/>
        <dbReference type="ChEBI" id="CHEBI:58453"/>
        <dbReference type="ChEBI" id="CHEBI:78346"/>
    </reaction>
</comment>
<gene>
    <name evidence="4" type="ORF">A3F94_01760</name>
</gene>
<comment type="catalytic activity">
    <reaction evidence="2">
        <text>2,5-diamino-6-hydroxy-4-(5-phosphoribosylamino)-pyrimidine + H2O = 2,5,6-triamino-4-hydroxypyrimidine + D-ribose 5-phosphate</text>
        <dbReference type="Rhea" id="RHEA:23436"/>
        <dbReference type="ChEBI" id="CHEBI:15377"/>
        <dbReference type="ChEBI" id="CHEBI:58614"/>
        <dbReference type="ChEBI" id="CHEBI:78346"/>
        <dbReference type="ChEBI" id="CHEBI:137796"/>
    </reaction>
</comment>
<name>A0A1G2HJ89_9BACT</name>
<accession>A0A1G2HJ89</accession>
<protein>
    <recommendedName>
        <fullName evidence="3">NADAR domain-containing protein</fullName>
    </recommendedName>
</protein>
<organism evidence="4 5">
    <name type="scientific">Candidatus Spechtbacteria bacterium RIFCSPLOWO2_12_FULL_38_22</name>
    <dbReference type="NCBI Taxonomy" id="1802165"/>
    <lineage>
        <taxon>Bacteria</taxon>
        <taxon>Candidatus Spechtiibacteriota</taxon>
    </lineage>
</organism>
<dbReference type="Gene3D" id="1.10.357.40">
    <property type="entry name" value="YbiA-like"/>
    <property type="match status" value="1"/>
</dbReference>
<dbReference type="InterPro" id="IPR012816">
    <property type="entry name" value="NADAR"/>
</dbReference>
<evidence type="ECO:0000313" key="4">
    <source>
        <dbReference type="EMBL" id="OGZ62489.1"/>
    </source>
</evidence>
<evidence type="ECO:0000256" key="1">
    <source>
        <dbReference type="ARBA" id="ARBA00000022"/>
    </source>
</evidence>
<dbReference type="Pfam" id="PF08719">
    <property type="entry name" value="NADAR"/>
    <property type="match status" value="1"/>
</dbReference>
<dbReference type="NCBIfam" id="TIGR02464">
    <property type="entry name" value="ribofla_fusion"/>
    <property type="match status" value="1"/>
</dbReference>
<dbReference type="CDD" id="cd15457">
    <property type="entry name" value="NADAR"/>
    <property type="match status" value="1"/>
</dbReference>
<dbReference type="Proteomes" id="UP000176770">
    <property type="component" value="Unassembled WGS sequence"/>
</dbReference>
<dbReference type="InterPro" id="IPR037238">
    <property type="entry name" value="YbiA-like_sf"/>
</dbReference>
<dbReference type="SUPFAM" id="SSF143990">
    <property type="entry name" value="YbiA-like"/>
    <property type="match status" value="1"/>
</dbReference>
<feature type="domain" description="NADAR" evidence="3">
    <location>
        <begin position="25"/>
        <end position="156"/>
    </location>
</feature>
<evidence type="ECO:0000256" key="2">
    <source>
        <dbReference type="ARBA" id="ARBA00000751"/>
    </source>
</evidence>
<dbReference type="EMBL" id="MHOK01000001">
    <property type="protein sequence ID" value="OGZ62489.1"/>
    <property type="molecule type" value="Genomic_DNA"/>
</dbReference>
<sequence>MKYKNRDPILETSGEIVGFYPREFYPLDNFSSFAVEWRGRKWQTSEHAYQASHFLQKNPKIVEEIFNARSAHDAQKIARKYEDKIDSDFYKKNLEIMQDILRHKLQQNPYVEKKLRQTGDKKIVEDSPKDNFWGWGAKRDGKNELGKIWMKLRDELPNLAN</sequence>
<comment type="caution">
    <text evidence="4">The sequence shown here is derived from an EMBL/GenBank/DDBJ whole genome shotgun (WGS) entry which is preliminary data.</text>
</comment>
<evidence type="ECO:0000313" key="5">
    <source>
        <dbReference type="Proteomes" id="UP000176770"/>
    </source>
</evidence>
<dbReference type="STRING" id="1802165.A3F94_01760"/>
<dbReference type="AlphaFoldDB" id="A0A1G2HJ89"/>